<comment type="caution">
    <text evidence="2">The sequence shown here is derived from an EMBL/GenBank/DDBJ whole genome shotgun (WGS) entry which is preliminary data.</text>
</comment>
<dbReference type="EMBL" id="WIGN01000117">
    <property type="protein sequence ID" value="KAF6808488.1"/>
    <property type="molecule type" value="Genomic_DNA"/>
</dbReference>
<dbReference type="InterPro" id="IPR055560">
    <property type="entry name" value="DUF7136"/>
</dbReference>
<organism evidence="2 3">
    <name type="scientific">Colletotrichum sojae</name>
    <dbReference type="NCBI Taxonomy" id="2175907"/>
    <lineage>
        <taxon>Eukaryota</taxon>
        <taxon>Fungi</taxon>
        <taxon>Dikarya</taxon>
        <taxon>Ascomycota</taxon>
        <taxon>Pezizomycotina</taxon>
        <taxon>Sordariomycetes</taxon>
        <taxon>Hypocreomycetidae</taxon>
        <taxon>Glomerellales</taxon>
        <taxon>Glomerellaceae</taxon>
        <taxon>Colletotrichum</taxon>
        <taxon>Colletotrichum orchidearum species complex</taxon>
    </lineage>
</organism>
<gene>
    <name evidence="2" type="ORF">CSOJ01_07531</name>
</gene>
<keyword evidence="3" id="KW-1185">Reference proteome</keyword>
<dbReference type="Pfam" id="PF23584">
    <property type="entry name" value="DUF7136"/>
    <property type="match status" value="1"/>
</dbReference>
<accession>A0A8H6MU82</accession>
<reference evidence="2 3" key="1">
    <citation type="journal article" date="2020" name="Phytopathology">
        <title>Genome Sequence Resources of Colletotrichum truncatum, C. plurivorum, C. musicola, and C. sojae: Four Species Pathogenic to Soybean (Glycine max).</title>
        <authorList>
            <person name="Rogerio F."/>
            <person name="Boufleur T.R."/>
            <person name="Ciampi-Guillardi M."/>
            <person name="Sukno S.A."/>
            <person name="Thon M.R."/>
            <person name="Massola Junior N.S."/>
            <person name="Baroncelli R."/>
        </authorList>
    </citation>
    <scope>NUCLEOTIDE SEQUENCE [LARGE SCALE GENOMIC DNA]</scope>
    <source>
        <strain evidence="2 3">LFN0009</strain>
    </source>
</reference>
<dbReference type="Proteomes" id="UP000652219">
    <property type="component" value="Unassembled WGS sequence"/>
</dbReference>
<dbReference type="AlphaFoldDB" id="A0A8H6MU82"/>
<protein>
    <recommendedName>
        <fullName evidence="1">DUF7136 domain-containing protein</fullName>
    </recommendedName>
</protein>
<sequence>MGMNFAVAALESFPPLRRLPGDVEVDLVFPKANETYKLIWPFPIIYATRNASQLWQENYEVAHFSVSWQVSGFPYQESTWTGQKHLHAGSGVWSPLNELGTNHYGDQTVRPDDDVHMRFETLNTNIINGTERMFRLDHSTSLKFACPPNGTVAAKDVSTCEQIVFYLDPESTRLPGFASVASSCSLPVTNFGFTDITWTNYGERCMKIAPTRHSDPCGLKLDAEDLANRTQAAMLEPRPVLGGR</sequence>
<evidence type="ECO:0000313" key="3">
    <source>
        <dbReference type="Proteomes" id="UP000652219"/>
    </source>
</evidence>
<evidence type="ECO:0000259" key="1">
    <source>
        <dbReference type="Pfam" id="PF23584"/>
    </source>
</evidence>
<evidence type="ECO:0000313" key="2">
    <source>
        <dbReference type="EMBL" id="KAF6808488.1"/>
    </source>
</evidence>
<name>A0A8H6MU82_9PEZI</name>
<proteinExistence type="predicted"/>
<feature type="domain" description="DUF7136" evidence="1">
    <location>
        <begin position="20"/>
        <end position="226"/>
    </location>
</feature>